<proteinExistence type="predicted"/>
<gene>
    <name evidence="3" type="ORF">SAMN05443529_12477</name>
</gene>
<dbReference type="PANTHER" id="PTHR40032">
    <property type="entry name" value="EXPORTED PROTEIN-RELATED"/>
    <property type="match status" value="1"/>
</dbReference>
<evidence type="ECO:0000259" key="2">
    <source>
        <dbReference type="Pfam" id="PF12671"/>
    </source>
</evidence>
<feature type="chain" id="PRO_5011775744" evidence="1">
    <location>
        <begin position="26"/>
        <end position="225"/>
    </location>
</feature>
<dbReference type="Proteomes" id="UP000198656">
    <property type="component" value="Unassembled WGS sequence"/>
</dbReference>
<accession>A0A1G8H782</accession>
<evidence type="ECO:0000313" key="3">
    <source>
        <dbReference type="EMBL" id="SDI02465.1"/>
    </source>
</evidence>
<dbReference type="OrthoDB" id="2194542at2"/>
<reference evidence="4" key="1">
    <citation type="submission" date="2016-10" db="EMBL/GenBank/DDBJ databases">
        <authorList>
            <person name="Varghese N."/>
            <person name="Submissions S."/>
        </authorList>
    </citation>
    <scope>NUCLEOTIDE SEQUENCE [LARGE SCALE GENOMIC DNA]</scope>
    <source>
        <strain evidence="4">DSM 8344</strain>
    </source>
</reference>
<sequence>MIKQRKVILSLTFIFTMFFSTVALAGPFTNPATTNSNYDRWDAKVYAERHAESPNDDEYADFMSSGGDCTNFVSQVLWAGGMSMNGTSTPGYGYWYYYGSVPPSRSYSWTGVTQFMQYWANYNGSGKNKAYSFKIYTLTDAMDPDTYHAIFKDLYEGDIIQYTGAITHSQVVHDYDSTDLYVAQHGTEEARYYSGQKLSQYLDWVLDGYGSNVTVYTERMKLAST</sequence>
<dbReference type="RefSeq" id="WP_143015549.1">
    <property type="nucleotide sequence ID" value="NZ_FNCP01000024.1"/>
</dbReference>
<keyword evidence="1" id="KW-0732">Signal</keyword>
<evidence type="ECO:0000313" key="4">
    <source>
        <dbReference type="Proteomes" id="UP000198656"/>
    </source>
</evidence>
<feature type="domain" description="Putative amidase" evidence="2">
    <location>
        <begin position="37"/>
        <end position="193"/>
    </location>
</feature>
<dbReference type="PANTHER" id="PTHR40032:SF1">
    <property type="entry name" value="EXPORTED PROTEIN"/>
    <property type="match status" value="1"/>
</dbReference>
<dbReference type="AlphaFoldDB" id="A0A1G8H782"/>
<name>A0A1G8H782_9FIRM</name>
<organism evidence="3 4">
    <name type="scientific">Desulfosporosinus hippei DSM 8344</name>
    <dbReference type="NCBI Taxonomy" id="1121419"/>
    <lineage>
        <taxon>Bacteria</taxon>
        <taxon>Bacillati</taxon>
        <taxon>Bacillota</taxon>
        <taxon>Clostridia</taxon>
        <taxon>Eubacteriales</taxon>
        <taxon>Desulfitobacteriaceae</taxon>
        <taxon>Desulfosporosinus</taxon>
    </lineage>
</organism>
<dbReference type="InterPro" id="IPR024301">
    <property type="entry name" value="Amidase_6"/>
</dbReference>
<evidence type="ECO:0000256" key="1">
    <source>
        <dbReference type="SAM" id="SignalP"/>
    </source>
</evidence>
<protein>
    <submittedName>
        <fullName evidence="3">Putative amidase domain-containing protein</fullName>
    </submittedName>
</protein>
<keyword evidence="4" id="KW-1185">Reference proteome</keyword>
<dbReference type="Pfam" id="PF12671">
    <property type="entry name" value="Amidase_6"/>
    <property type="match status" value="1"/>
</dbReference>
<feature type="signal peptide" evidence="1">
    <location>
        <begin position="1"/>
        <end position="25"/>
    </location>
</feature>
<dbReference type="EMBL" id="FNCP01000024">
    <property type="protein sequence ID" value="SDI02465.1"/>
    <property type="molecule type" value="Genomic_DNA"/>
</dbReference>